<dbReference type="InterPro" id="IPR055342">
    <property type="entry name" value="MreC_beta-barrel_core"/>
</dbReference>
<keyword evidence="7" id="KW-1185">Reference proteome</keyword>
<dbReference type="Pfam" id="PF04085">
    <property type="entry name" value="MreC"/>
    <property type="match status" value="1"/>
</dbReference>
<evidence type="ECO:0000256" key="1">
    <source>
        <dbReference type="ARBA" id="ARBA00009369"/>
    </source>
</evidence>
<feature type="domain" description="Rod shape-determining protein MreC beta-barrel core" evidence="5">
    <location>
        <begin position="86"/>
        <end position="233"/>
    </location>
</feature>
<reference evidence="6 7" key="1">
    <citation type="submission" date="2017-10" db="EMBL/GenBank/DDBJ databases">
        <title>Draft genome of Longibacter Salinarum.</title>
        <authorList>
            <person name="Goh K.M."/>
            <person name="Shamsir M.S."/>
            <person name="Lim S.W."/>
        </authorList>
    </citation>
    <scope>NUCLEOTIDE SEQUENCE [LARGE SCALE GENOMIC DNA]</scope>
    <source>
        <strain evidence="6 7">KCTC 52045</strain>
    </source>
</reference>
<protein>
    <recommendedName>
        <fullName evidence="2">Cell shape-determining protein MreC</fullName>
    </recommendedName>
    <alternativeName>
        <fullName evidence="4">Cell shape protein MreC</fullName>
    </alternativeName>
</protein>
<gene>
    <name evidence="6" type="primary">mreC</name>
    <name evidence="6" type="ORF">CRI94_00280</name>
</gene>
<evidence type="ECO:0000256" key="3">
    <source>
        <dbReference type="ARBA" id="ARBA00022960"/>
    </source>
</evidence>
<dbReference type="Proteomes" id="UP000220102">
    <property type="component" value="Unassembled WGS sequence"/>
</dbReference>
<comment type="similarity">
    <text evidence="1">Belongs to the MreC family.</text>
</comment>
<evidence type="ECO:0000256" key="2">
    <source>
        <dbReference type="ARBA" id="ARBA00013855"/>
    </source>
</evidence>
<dbReference type="GO" id="GO:0005886">
    <property type="term" value="C:plasma membrane"/>
    <property type="evidence" value="ECO:0007669"/>
    <property type="project" value="TreeGrafter"/>
</dbReference>
<dbReference type="EMBL" id="PDEQ01000001">
    <property type="protein sequence ID" value="PEN15374.1"/>
    <property type="molecule type" value="Genomic_DNA"/>
</dbReference>
<comment type="caution">
    <text evidence="6">The sequence shown here is derived from an EMBL/GenBank/DDBJ whole genome shotgun (WGS) entry which is preliminary data.</text>
</comment>
<dbReference type="PIRSF" id="PIRSF038471">
    <property type="entry name" value="MreC"/>
    <property type="match status" value="1"/>
</dbReference>
<accession>A0A2A8D3C3</accession>
<keyword evidence="3" id="KW-0133">Cell shape</keyword>
<dbReference type="PANTHER" id="PTHR34138">
    <property type="entry name" value="CELL SHAPE-DETERMINING PROTEIN MREC"/>
    <property type="match status" value="1"/>
</dbReference>
<sequence length="250" mass="28165">MATQNRPLVRAVRAETMEWTAKIESSFAWVGRYVRAVEENDALRRRNIELSSEVARSRAVRTQNQELRRMLSLRDTSQADMIPARIVTKDITRQRNWITLDVGSTDSVAAGMPVIHESGVIGKVVLVSEHFSRVMPFLNTDFRVPATIIPIGAEGIVRWEGDQLDRLLLQHVVKTEPVSTGQQVVTSGHSDIFPPGEQIGVIDSVAVRPGRNEFRIFLRPAVKLYRINHAFVIRSLPPKERQSLEAESIP</sequence>
<dbReference type="Gene3D" id="2.40.10.350">
    <property type="entry name" value="Rod shape-determining protein MreC, domain 2"/>
    <property type="match status" value="1"/>
</dbReference>
<dbReference type="GO" id="GO:0008360">
    <property type="term" value="P:regulation of cell shape"/>
    <property type="evidence" value="ECO:0007669"/>
    <property type="project" value="UniProtKB-KW"/>
</dbReference>
<dbReference type="OrthoDB" id="9811827at2"/>
<proteinExistence type="inferred from homology"/>
<organism evidence="6 7">
    <name type="scientific">Longibacter salinarum</name>
    <dbReference type="NCBI Taxonomy" id="1850348"/>
    <lineage>
        <taxon>Bacteria</taxon>
        <taxon>Pseudomonadati</taxon>
        <taxon>Rhodothermota</taxon>
        <taxon>Rhodothermia</taxon>
        <taxon>Rhodothermales</taxon>
        <taxon>Salisaetaceae</taxon>
        <taxon>Longibacter</taxon>
    </lineage>
</organism>
<dbReference type="Gene3D" id="2.40.10.340">
    <property type="entry name" value="Rod shape-determining protein MreC, domain 1"/>
    <property type="match status" value="1"/>
</dbReference>
<evidence type="ECO:0000313" key="7">
    <source>
        <dbReference type="Proteomes" id="UP000220102"/>
    </source>
</evidence>
<dbReference type="PANTHER" id="PTHR34138:SF1">
    <property type="entry name" value="CELL SHAPE-DETERMINING PROTEIN MREC"/>
    <property type="match status" value="1"/>
</dbReference>
<dbReference type="InterPro" id="IPR042175">
    <property type="entry name" value="Cell/Rod_MreC_2"/>
</dbReference>
<dbReference type="NCBIfam" id="TIGR00219">
    <property type="entry name" value="mreC"/>
    <property type="match status" value="1"/>
</dbReference>
<dbReference type="InterPro" id="IPR042177">
    <property type="entry name" value="Cell/Rod_1"/>
</dbReference>
<name>A0A2A8D3C3_9BACT</name>
<dbReference type="InterPro" id="IPR007221">
    <property type="entry name" value="MreC"/>
</dbReference>
<evidence type="ECO:0000256" key="4">
    <source>
        <dbReference type="ARBA" id="ARBA00032089"/>
    </source>
</evidence>
<dbReference type="AlphaFoldDB" id="A0A2A8D3C3"/>
<evidence type="ECO:0000313" key="6">
    <source>
        <dbReference type="EMBL" id="PEN15374.1"/>
    </source>
</evidence>
<evidence type="ECO:0000259" key="5">
    <source>
        <dbReference type="Pfam" id="PF04085"/>
    </source>
</evidence>